<keyword evidence="6" id="KW-1185">Reference proteome</keyword>
<dbReference type="InterPro" id="IPR012337">
    <property type="entry name" value="RNaseH-like_sf"/>
</dbReference>
<dbReference type="EMBL" id="QPJS01000001">
    <property type="protein sequence ID" value="RCX05030.1"/>
    <property type="molecule type" value="Genomic_DNA"/>
</dbReference>
<dbReference type="Pfam" id="PF00929">
    <property type="entry name" value="RNase_T"/>
    <property type="match status" value="1"/>
</dbReference>
<comment type="caution">
    <text evidence="5">The sequence shown here is derived from an EMBL/GenBank/DDBJ whole genome shotgun (WGS) entry which is preliminary data.</text>
</comment>
<evidence type="ECO:0000313" key="5">
    <source>
        <dbReference type="EMBL" id="RCX05030.1"/>
    </source>
</evidence>
<dbReference type="PANTHER" id="PTHR30231:SF4">
    <property type="entry name" value="PROTEIN NEN2"/>
    <property type="match status" value="1"/>
</dbReference>
<dbReference type="SUPFAM" id="SSF53098">
    <property type="entry name" value="Ribonuclease H-like"/>
    <property type="match status" value="1"/>
</dbReference>
<dbReference type="GO" id="GO:0006259">
    <property type="term" value="P:DNA metabolic process"/>
    <property type="evidence" value="ECO:0007669"/>
    <property type="project" value="UniProtKB-ARBA"/>
</dbReference>
<evidence type="ECO:0000256" key="2">
    <source>
        <dbReference type="ARBA" id="ARBA00022801"/>
    </source>
</evidence>
<accession>A0A369A6P7</accession>
<dbReference type="SMART" id="SM00479">
    <property type="entry name" value="EXOIII"/>
    <property type="match status" value="1"/>
</dbReference>
<dbReference type="GO" id="GO:0005829">
    <property type="term" value="C:cytosol"/>
    <property type="evidence" value="ECO:0007669"/>
    <property type="project" value="TreeGrafter"/>
</dbReference>
<evidence type="ECO:0000313" key="6">
    <source>
        <dbReference type="Proteomes" id="UP000253517"/>
    </source>
</evidence>
<dbReference type="CDD" id="cd06127">
    <property type="entry name" value="DEDDh"/>
    <property type="match status" value="1"/>
</dbReference>
<reference evidence="5 6" key="1">
    <citation type="submission" date="2018-07" db="EMBL/GenBank/DDBJ databases">
        <title>Genomic Encyclopedia of Type Strains, Phase IV (KMG-IV): sequencing the most valuable type-strain genomes for metagenomic binning, comparative biology and taxonomic classification.</title>
        <authorList>
            <person name="Goeker M."/>
        </authorList>
    </citation>
    <scope>NUCLEOTIDE SEQUENCE [LARGE SCALE GENOMIC DNA]</scope>
    <source>
        <strain evidence="5 6">DSM 21410</strain>
    </source>
</reference>
<keyword evidence="1" id="KW-0540">Nuclease</keyword>
<dbReference type="AlphaFoldDB" id="A0A369A6P7"/>
<sequence length="213" mass="24083">MSLLKRIKKLLISNEKTAQIDIEKIADEDFVVLDFETTGLDTAKDSIVEACLLPVERGSILIRNQLYLQIQSDDNSFKASSIHGILPSDGIMDRRDSLMKIANYVNGKWMVGHCVGFDFLILSNHCNALNISLKVRGLIDTHQMAIKLEKTTNFSGDVVPSNYSLKSLCKKYKIPLEEEHTATGDSLATAMLFIKLINLYKKRKYRVPVTRFE</sequence>
<dbReference type="Gene3D" id="3.30.420.10">
    <property type="entry name" value="Ribonuclease H-like superfamily/Ribonuclease H"/>
    <property type="match status" value="1"/>
</dbReference>
<dbReference type="GO" id="GO:0008408">
    <property type="term" value="F:3'-5' exonuclease activity"/>
    <property type="evidence" value="ECO:0007669"/>
    <property type="project" value="TreeGrafter"/>
</dbReference>
<proteinExistence type="predicted"/>
<keyword evidence="2" id="KW-0378">Hydrolase</keyword>
<evidence type="ECO:0000259" key="4">
    <source>
        <dbReference type="SMART" id="SM00479"/>
    </source>
</evidence>
<name>A0A369A6P7_9FLAO</name>
<organism evidence="5 6">
    <name type="scientific">Schleiferia thermophila</name>
    <dbReference type="NCBI Taxonomy" id="884107"/>
    <lineage>
        <taxon>Bacteria</taxon>
        <taxon>Pseudomonadati</taxon>
        <taxon>Bacteroidota</taxon>
        <taxon>Flavobacteriia</taxon>
        <taxon>Flavobacteriales</taxon>
        <taxon>Schleiferiaceae</taxon>
        <taxon>Schleiferia</taxon>
    </lineage>
</organism>
<evidence type="ECO:0000256" key="3">
    <source>
        <dbReference type="ARBA" id="ARBA00022839"/>
    </source>
</evidence>
<dbReference type="Proteomes" id="UP000253517">
    <property type="component" value="Unassembled WGS sequence"/>
</dbReference>
<dbReference type="RefSeq" id="WP_037357949.1">
    <property type="nucleotide sequence ID" value="NZ_BHZF01000001.1"/>
</dbReference>
<evidence type="ECO:0000256" key="1">
    <source>
        <dbReference type="ARBA" id="ARBA00022722"/>
    </source>
</evidence>
<protein>
    <submittedName>
        <fullName evidence="5">DNA polymerase-3 subunit epsilon</fullName>
    </submittedName>
</protein>
<gene>
    <name evidence="5" type="ORF">DES35_101309</name>
</gene>
<keyword evidence="3" id="KW-0269">Exonuclease</keyword>
<dbReference type="InterPro" id="IPR013520">
    <property type="entry name" value="Ribonucl_H"/>
</dbReference>
<feature type="domain" description="Exonuclease" evidence="4">
    <location>
        <begin position="29"/>
        <end position="202"/>
    </location>
</feature>
<dbReference type="PANTHER" id="PTHR30231">
    <property type="entry name" value="DNA POLYMERASE III SUBUNIT EPSILON"/>
    <property type="match status" value="1"/>
</dbReference>
<dbReference type="InterPro" id="IPR036397">
    <property type="entry name" value="RNaseH_sf"/>
</dbReference>
<dbReference type="GO" id="GO:0003676">
    <property type="term" value="F:nucleic acid binding"/>
    <property type="evidence" value="ECO:0007669"/>
    <property type="project" value="InterPro"/>
</dbReference>